<comment type="catalytic activity">
    <reaction evidence="14">
        <text>(3E,5Z)-tetradecadienoyl-CoA + H2O = (3E,5Z)-tetradecadienoate + CoA + H(+)</text>
        <dbReference type="Rhea" id="RHEA:55044"/>
        <dbReference type="ChEBI" id="CHEBI:15377"/>
        <dbReference type="ChEBI" id="CHEBI:15378"/>
        <dbReference type="ChEBI" id="CHEBI:57287"/>
        <dbReference type="ChEBI" id="CHEBI:71586"/>
        <dbReference type="ChEBI" id="CHEBI:71590"/>
    </reaction>
    <physiologicalReaction direction="left-to-right" evidence="14">
        <dbReference type="Rhea" id="RHEA:55045"/>
    </physiologicalReaction>
</comment>
<evidence type="ECO:0000256" key="26">
    <source>
        <dbReference type="ARBA" id="ARBA00052691"/>
    </source>
</evidence>
<dbReference type="STRING" id="988801.SAMN05216522_10648"/>
<evidence type="ECO:0000256" key="13">
    <source>
        <dbReference type="ARBA" id="ARBA00050380"/>
    </source>
</evidence>
<reference evidence="33" key="1">
    <citation type="submission" date="2016-10" db="EMBL/GenBank/DDBJ databases">
        <authorList>
            <person name="Varghese N."/>
            <person name="Submissions S."/>
        </authorList>
    </citation>
    <scope>NUCLEOTIDE SEQUENCE [LARGE SCALE GENOMIC DNA]</scope>
    <source>
        <strain evidence="33">8N4</strain>
    </source>
</reference>
<comment type="catalytic activity">
    <reaction evidence="20">
        <text>a fatty acyl-CoA + H2O = a fatty acid + CoA + H(+)</text>
        <dbReference type="Rhea" id="RHEA:16781"/>
        <dbReference type="ChEBI" id="CHEBI:15377"/>
        <dbReference type="ChEBI" id="CHEBI:15378"/>
        <dbReference type="ChEBI" id="CHEBI:28868"/>
        <dbReference type="ChEBI" id="CHEBI:57287"/>
        <dbReference type="ChEBI" id="CHEBI:77636"/>
        <dbReference type="EC" id="3.1.2.20"/>
    </reaction>
    <physiologicalReaction direction="left-to-right" evidence="20">
        <dbReference type="Rhea" id="RHEA:16782"/>
    </physiologicalReaction>
</comment>
<evidence type="ECO:0000256" key="7">
    <source>
        <dbReference type="ARBA" id="ARBA00038894"/>
    </source>
</evidence>
<comment type="catalytic activity">
    <reaction evidence="10">
        <text>dodecanoyl-CoA + H2O = dodecanoate + CoA + H(+)</text>
        <dbReference type="Rhea" id="RHEA:30135"/>
        <dbReference type="ChEBI" id="CHEBI:15377"/>
        <dbReference type="ChEBI" id="CHEBI:15378"/>
        <dbReference type="ChEBI" id="CHEBI:18262"/>
        <dbReference type="ChEBI" id="CHEBI:57287"/>
        <dbReference type="ChEBI" id="CHEBI:57375"/>
    </reaction>
    <physiologicalReaction direction="left-to-right" evidence="10">
        <dbReference type="Rhea" id="RHEA:30136"/>
    </physiologicalReaction>
</comment>
<organism evidence="32 33">
    <name type="scientific">Rosenbergiella nectarea</name>
    <dbReference type="NCBI Taxonomy" id="988801"/>
    <lineage>
        <taxon>Bacteria</taxon>
        <taxon>Pseudomonadati</taxon>
        <taxon>Pseudomonadota</taxon>
        <taxon>Gammaproteobacteria</taxon>
        <taxon>Enterobacterales</taxon>
        <taxon>Erwiniaceae</taxon>
        <taxon>Rosenbergiella</taxon>
    </lineage>
</organism>
<evidence type="ECO:0000256" key="9">
    <source>
        <dbReference type="ARBA" id="ARBA00047969"/>
    </source>
</evidence>
<comment type="subunit">
    <text evidence="3">Homotetramer.</text>
</comment>
<name>A0A1H9IHF7_9GAMM</name>
<comment type="catalytic activity">
    <reaction evidence="25">
        <text>(3S)-3-hydroxybutanoyl-CoA + H2O = (S)-3-hydroxybutanoate + CoA + H(+)</text>
        <dbReference type="Rhea" id="RHEA:65208"/>
        <dbReference type="ChEBI" id="CHEBI:11047"/>
        <dbReference type="ChEBI" id="CHEBI:15377"/>
        <dbReference type="ChEBI" id="CHEBI:15378"/>
        <dbReference type="ChEBI" id="CHEBI:57287"/>
        <dbReference type="ChEBI" id="CHEBI:57316"/>
    </reaction>
    <physiologicalReaction direction="left-to-right" evidence="25">
        <dbReference type="Rhea" id="RHEA:65209"/>
    </physiologicalReaction>
</comment>
<evidence type="ECO:0000256" key="6">
    <source>
        <dbReference type="ARBA" id="ARBA00037002"/>
    </source>
</evidence>
<evidence type="ECO:0000256" key="5">
    <source>
        <dbReference type="ARBA" id="ARBA00023098"/>
    </source>
</evidence>
<dbReference type="PANTHER" id="PTHR11066">
    <property type="entry name" value="ACYL-COA THIOESTERASE"/>
    <property type="match status" value="1"/>
</dbReference>
<comment type="catalytic activity">
    <reaction evidence="23">
        <text>(3R)-3-hydroxybutanoyl-CoA + H2O = (R)-3-hydroxybutanoate + CoA + H(+)</text>
        <dbReference type="Rhea" id="RHEA:65204"/>
        <dbReference type="ChEBI" id="CHEBI:10983"/>
        <dbReference type="ChEBI" id="CHEBI:15377"/>
        <dbReference type="ChEBI" id="CHEBI:15378"/>
        <dbReference type="ChEBI" id="CHEBI:57287"/>
        <dbReference type="ChEBI" id="CHEBI:57315"/>
    </reaction>
    <physiologicalReaction direction="left-to-right" evidence="23">
        <dbReference type="Rhea" id="RHEA:65205"/>
    </physiologicalReaction>
</comment>
<dbReference type="Pfam" id="PF13622">
    <property type="entry name" value="4HBT_3"/>
    <property type="match status" value="1"/>
</dbReference>
<comment type="catalytic activity">
    <reaction evidence="1">
        <text>butanoyl-CoA + H2O = butanoate + CoA + H(+)</text>
        <dbReference type="Rhea" id="RHEA:40111"/>
        <dbReference type="ChEBI" id="CHEBI:15377"/>
        <dbReference type="ChEBI" id="CHEBI:15378"/>
        <dbReference type="ChEBI" id="CHEBI:17968"/>
        <dbReference type="ChEBI" id="CHEBI:57287"/>
        <dbReference type="ChEBI" id="CHEBI:57371"/>
    </reaction>
    <physiologicalReaction direction="left-to-right" evidence="1">
        <dbReference type="Rhea" id="RHEA:40112"/>
    </physiologicalReaction>
</comment>
<evidence type="ECO:0000256" key="22">
    <source>
        <dbReference type="ARBA" id="ARBA00051478"/>
    </source>
</evidence>
<evidence type="ECO:0000256" key="16">
    <source>
        <dbReference type="ARBA" id="ARBA00050660"/>
    </source>
</evidence>
<comment type="catalytic activity">
    <reaction evidence="18">
        <text>pentanoyl-CoA + H2O = pentanoate + CoA + H(+)</text>
        <dbReference type="Rhea" id="RHEA:55052"/>
        <dbReference type="ChEBI" id="CHEBI:15377"/>
        <dbReference type="ChEBI" id="CHEBI:15378"/>
        <dbReference type="ChEBI" id="CHEBI:31011"/>
        <dbReference type="ChEBI" id="CHEBI:57287"/>
        <dbReference type="ChEBI" id="CHEBI:57389"/>
    </reaction>
    <physiologicalReaction direction="left-to-right" evidence="18">
        <dbReference type="Rhea" id="RHEA:55053"/>
    </physiologicalReaction>
</comment>
<comment type="catalytic activity">
    <reaction evidence="15">
        <text>(2E)-dodecenoyl-CoA + H2O = (2E)-dodecenoate + CoA + H(+)</text>
        <dbReference type="Rhea" id="RHEA:65212"/>
        <dbReference type="ChEBI" id="CHEBI:15377"/>
        <dbReference type="ChEBI" id="CHEBI:15378"/>
        <dbReference type="ChEBI" id="CHEBI:57287"/>
        <dbReference type="ChEBI" id="CHEBI:57330"/>
        <dbReference type="ChEBI" id="CHEBI:84274"/>
    </reaction>
    <physiologicalReaction direction="left-to-right" evidence="15">
        <dbReference type="Rhea" id="RHEA:65213"/>
    </physiologicalReaction>
</comment>
<accession>A0A1H9IHF7</accession>
<evidence type="ECO:0000256" key="10">
    <source>
        <dbReference type="ARBA" id="ARBA00048074"/>
    </source>
</evidence>
<evidence type="ECO:0000313" key="33">
    <source>
        <dbReference type="Proteomes" id="UP000242515"/>
    </source>
</evidence>
<dbReference type="CDD" id="cd03445">
    <property type="entry name" value="Thioesterase_II_repeat2"/>
    <property type="match status" value="1"/>
</dbReference>
<evidence type="ECO:0000256" key="27">
    <source>
        <dbReference type="ARBA" id="ARBA00055321"/>
    </source>
</evidence>
<dbReference type="Proteomes" id="UP000242515">
    <property type="component" value="Unassembled WGS sequence"/>
</dbReference>
<evidence type="ECO:0000259" key="31">
    <source>
        <dbReference type="Pfam" id="PF13622"/>
    </source>
</evidence>
<dbReference type="OrthoDB" id="9781019at2"/>
<comment type="function">
    <text evidence="27">Thioesterase that has relatively broad substrate specificity, hydrolyzing primarily medium- and long-chain acyl-CoA substrates to free fatty acids and CoA. Functions in the thioesterase-dependent pathway of beta-oxidation of oleate and conjugated linoleate ((9Z,11E)-octadecadienoate or CLA), which provides all energy and carbon precursors required for the growth of E.coli. Thus, supports growth on oleate or conjugated linoleate as the sole source of carbon by hydrolyzing 3,5-tetradecadienoyl-CoA, the terminal metabolite of oleate beta-oxidation via the alternative thioesterase-dependent pathway, and 3,5-dodecadienoyl-CoA, the end product of CLA beta-oxidation, respectively. Seems to be involved in 3-hydroxyalkanoate production in E.coli.</text>
</comment>
<evidence type="ECO:0000256" key="18">
    <source>
        <dbReference type="ARBA" id="ARBA00050810"/>
    </source>
</evidence>
<dbReference type="AlphaFoldDB" id="A0A1H9IHF7"/>
<dbReference type="FunFam" id="2.40.160.210:FF:000001">
    <property type="entry name" value="Acyl-CoA thioesterase II"/>
    <property type="match status" value="1"/>
</dbReference>
<proteinExistence type="inferred from homology"/>
<dbReference type="GO" id="GO:0047617">
    <property type="term" value="F:fatty acyl-CoA hydrolase activity"/>
    <property type="evidence" value="ECO:0007669"/>
    <property type="project" value="UniProtKB-EC"/>
</dbReference>
<comment type="catalytic activity">
    <reaction evidence="6">
        <text>(9Z)-octadecenoyl-CoA + H2O = (9Z)-octadecenoate + CoA + H(+)</text>
        <dbReference type="Rhea" id="RHEA:40139"/>
        <dbReference type="ChEBI" id="CHEBI:15377"/>
        <dbReference type="ChEBI" id="CHEBI:15378"/>
        <dbReference type="ChEBI" id="CHEBI:30823"/>
        <dbReference type="ChEBI" id="CHEBI:57287"/>
        <dbReference type="ChEBI" id="CHEBI:57387"/>
    </reaction>
    <physiologicalReaction direction="left-to-right" evidence="6">
        <dbReference type="Rhea" id="RHEA:40140"/>
    </physiologicalReaction>
</comment>
<evidence type="ECO:0000259" key="30">
    <source>
        <dbReference type="Pfam" id="PF02551"/>
    </source>
</evidence>
<comment type="catalytic activity">
    <reaction evidence="16">
        <text>3-hydroxydodecanoyl-CoA + H2O = 3-hydroxydodecanoate + CoA + H(+)</text>
        <dbReference type="Rhea" id="RHEA:65232"/>
        <dbReference type="ChEBI" id="CHEBI:15377"/>
        <dbReference type="ChEBI" id="CHEBI:15378"/>
        <dbReference type="ChEBI" id="CHEBI:57287"/>
        <dbReference type="ChEBI" id="CHEBI:76616"/>
        <dbReference type="ChEBI" id="CHEBI:156383"/>
    </reaction>
    <physiologicalReaction direction="left-to-right" evidence="16">
        <dbReference type="Rhea" id="RHEA:65233"/>
    </physiologicalReaction>
</comment>
<evidence type="ECO:0000256" key="1">
    <source>
        <dbReference type="ARBA" id="ARBA00000295"/>
    </source>
</evidence>
<sequence>MSQALNALTELLSLKKIDPLRFIGECENLGLRQVFGGQVIAQAISAAQQTTLSDRPIHSCHSYFLRPGDSSVPIHYEVEILRDGRSLSARRVMALQNEQLIFTMTASFHADEPGFSHQTEMPSAPAPLSLATEQELVRQLSPSAINKRFVKAFSAERALEIRPVHPYNPLKGHICEGQRQLWLKANGHLGEHSFNHNALLGYAADLNFLPVALQPHGKGFLEEGMQVATVDHSMWFHRPVNMNDWLLYDIESPSAQNSRGFVRGAFYDRQGTLIASTAQEGVIRQRVAQS</sequence>
<evidence type="ECO:0000256" key="29">
    <source>
        <dbReference type="ARBA" id="ARBA00079653"/>
    </source>
</evidence>
<dbReference type="GO" id="GO:0005829">
    <property type="term" value="C:cytosol"/>
    <property type="evidence" value="ECO:0007669"/>
    <property type="project" value="TreeGrafter"/>
</dbReference>
<dbReference type="SUPFAM" id="SSF54637">
    <property type="entry name" value="Thioesterase/thiol ester dehydrase-isomerase"/>
    <property type="match status" value="2"/>
</dbReference>
<dbReference type="InterPro" id="IPR029069">
    <property type="entry name" value="HotDog_dom_sf"/>
</dbReference>
<comment type="catalytic activity">
    <reaction evidence="17">
        <text>(3S)-3-hydroxypentanoyl-CoA + H2O = (3S)-3-hydroxypentanoate + CoA + H(+)</text>
        <dbReference type="Rhea" id="RHEA:55096"/>
        <dbReference type="ChEBI" id="CHEBI:15377"/>
        <dbReference type="ChEBI" id="CHEBI:15378"/>
        <dbReference type="ChEBI" id="CHEBI:57287"/>
        <dbReference type="ChEBI" id="CHEBI:138607"/>
        <dbReference type="ChEBI" id="CHEBI:138608"/>
    </reaction>
    <physiologicalReaction direction="left-to-right" evidence="17">
        <dbReference type="Rhea" id="RHEA:55097"/>
    </physiologicalReaction>
</comment>
<protein>
    <recommendedName>
        <fullName evidence="28">Acyl-CoA thioesterase 2</fullName>
        <ecNumber evidence="7">3.1.2.20</ecNumber>
    </recommendedName>
    <alternativeName>
        <fullName evidence="29">Thioesterase II</fullName>
    </alternativeName>
</protein>
<evidence type="ECO:0000256" key="12">
    <source>
        <dbReference type="ARBA" id="ARBA00050199"/>
    </source>
</evidence>
<comment type="catalytic activity">
    <reaction evidence="8">
        <text>octanoyl-CoA + H2O = octanoate + CoA + H(+)</text>
        <dbReference type="Rhea" id="RHEA:30143"/>
        <dbReference type="ChEBI" id="CHEBI:15377"/>
        <dbReference type="ChEBI" id="CHEBI:15378"/>
        <dbReference type="ChEBI" id="CHEBI:25646"/>
        <dbReference type="ChEBI" id="CHEBI:57287"/>
        <dbReference type="ChEBI" id="CHEBI:57386"/>
    </reaction>
    <physiologicalReaction direction="left-to-right" evidence="8">
        <dbReference type="Rhea" id="RHEA:30144"/>
    </physiologicalReaction>
</comment>
<evidence type="ECO:0000256" key="3">
    <source>
        <dbReference type="ARBA" id="ARBA00011881"/>
    </source>
</evidence>
<evidence type="ECO:0000256" key="17">
    <source>
        <dbReference type="ARBA" id="ARBA00050803"/>
    </source>
</evidence>
<dbReference type="Gene3D" id="2.40.160.210">
    <property type="entry name" value="Acyl-CoA thioesterase, double hotdog domain"/>
    <property type="match status" value="1"/>
</dbReference>
<keyword evidence="5" id="KW-0443">Lipid metabolism</keyword>
<feature type="domain" description="Acyl-CoA thioesterase 2 C-terminal" evidence="30">
    <location>
        <begin position="152"/>
        <end position="282"/>
    </location>
</feature>
<dbReference type="InterPro" id="IPR049449">
    <property type="entry name" value="TesB_ACOT8-like_N"/>
</dbReference>
<evidence type="ECO:0000256" key="8">
    <source>
        <dbReference type="ARBA" id="ARBA00047588"/>
    </source>
</evidence>
<evidence type="ECO:0000256" key="4">
    <source>
        <dbReference type="ARBA" id="ARBA00022801"/>
    </source>
</evidence>
<dbReference type="CDD" id="cd03444">
    <property type="entry name" value="Thioesterase_II_repeat1"/>
    <property type="match status" value="1"/>
</dbReference>
<dbReference type="EC" id="3.1.2.20" evidence="7"/>
<evidence type="ECO:0000256" key="19">
    <source>
        <dbReference type="ARBA" id="ARBA00050889"/>
    </source>
</evidence>
<evidence type="ECO:0000256" key="21">
    <source>
        <dbReference type="ARBA" id="ARBA00051093"/>
    </source>
</evidence>
<dbReference type="GO" id="GO:0006637">
    <property type="term" value="P:acyl-CoA metabolic process"/>
    <property type="evidence" value="ECO:0007669"/>
    <property type="project" value="InterPro"/>
</dbReference>
<evidence type="ECO:0000313" key="32">
    <source>
        <dbReference type="EMBL" id="SEQ73957.1"/>
    </source>
</evidence>
<dbReference type="InterPro" id="IPR025652">
    <property type="entry name" value="TesB_C"/>
</dbReference>
<comment type="catalytic activity">
    <reaction evidence="21">
        <text>3-oxododecanoyl-CoA + H2O = 3-oxododecanoate + CoA + H(+)</text>
        <dbReference type="Rhea" id="RHEA:65216"/>
        <dbReference type="ChEBI" id="CHEBI:15377"/>
        <dbReference type="ChEBI" id="CHEBI:15378"/>
        <dbReference type="ChEBI" id="CHEBI:29743"/>
        <dbReference type="ChEBI" id="CHEBI:57287"/>
        <dbReference type="ChEBI" id="CHEBI:62615"/>
    </reaction>
    <physiologicalReaction direction="left-to-right" evidence="21">
        <dbReference type="Rhea" id="RHEA:65217"/>
    </physiologicalReaction>
</comment>
<comment type="similarity">
    <text evidence="2">Belongs to the C/M/P thioester hydrolase family.</text>
</comment>
<comment type="catalytic activity">
    <reaction evidence="26">
        <text>hexadecanoyl-CoA + H2O = hexadecanoate + CoA + H(+)</text>
        <dbReference type="Rhea" id="RHEA:16645"/>
        <dbReference type="ChEBI" id="CHEBI:7896"/>
        <dbReference type="ChEBI" id="CHEBI:15377"/>
        <dbReference type="ChEBI" id="CHEBI:15378"/>
        <dbReference type="ChEBI" id="CHEBI:57287"/>
        <dbReference type="ChEBI" id="CHEBI:57379"/>
    </reaction>
    <physiologicalReaction direction="left-to-right" evidence="26">
        <dbReference type="Rhea" id="RHEA:16646"/>
    </physiologicalReaction>
</comment>
<feature type="domain" description="Acyl-CoA thioesterase-like N-terminal HotDog" evidence="31">
    <location>
        <begin position="33"/>
        <end position="109"/>
    </location>
</feature>
<evidence type="ECO:0000256" key="14">
    <source>
        <dbReference type="ARBA" id="ARBA00050558"/>
    </source>
</evidence>
<evidence type="ECO:0000256" key="28">
    <source>
        <dbReference type="ARBA" id="ARBA00071120"/>
    </source>
</evidence>
<dbReference type="PANTHER" id="PTHR11066:SF34">
    <property type="entry name" value="ACYL-COENZYME A THIOESTERASE 8"/>
    <property type="match status" value="1"/>
</dbReference>
<dbReference type="Pfam" id="PF02551">
    <property type="entry name" value="Acyl_CoA_thio"/>
    <property type="match status" value="1"/>
</dbReference>
<comment type="catalytic activity">
    <reaction evidence="22">
        <text>octadecanoyl-CoA + H2O = octadecanoate + CoA + H(+)</text>
        <dbReference type="Rhea" id="RHEA:30139"/>
        <dbReference type="ChEBI" id="CHEBI:15377"/>
        <dbReference type="ChEBI" id="CHEBI:15378"/>
        <dbReference type="ChEBI" id="CHEBI:25629"/>
        <dbReference type="ChEBI" id="CHEBI:57287"/>
        <dbReference type="ChEBI" id="CHEBI:57394"/>
    </reaction>
    <physiologicalReaction direction="left-to-right" evidence="22">
        <dbReference type="Rhea" id="RHEA:30140"/>
    </physiologicalReaction>
</comment>
<evidence type="ECO:0000256" key="25">
    <source>
        <dbReference type="ARBA" id="ARBA00052191"/>
    </source>
</evidence>
<evidence type="ECO:0000256" key="11">
    <source>
        <dbReference type="ARBA" id="ARBA00048180"/>
    </source>
</evidence>
<evidence type="ECO:0000256" key="24">
    <source>
        <dbReference type="ARBA" id="ARBA00051978"/>
    </source>
</evidence>
<comment type="catalytic activity">
    <reaction evidence="11">
        <text>tetradecanoyl-CoA + H2O = tetradecanoate + CoA + H(+)</text>
        <dbReference type="Rhea" id="RHEA:40119"/>
        <dbReference type="ChEBI" id="CHEBI:15377"/>
        <dbReference type="ChEBI" id="CHEBI:15378"/>
        <dbReference type="ChEBI" id="CHEBI:30807"/>
        <dbReference type="ChEBI" id="CHEBI:57287"/>
        <dbReference type="ChEBI" id="CHEBI:57385"/>
    </reaction>
    <physiologicalReaction direction="left-to-right" evidence="11">
        <dbReference type="Rhea" id="RHEA:40120"/>
    </physiologicalReaction>
</comment>
<gene>
    <name evidence="32" type="ORF">SAMN05216522_10648</name>
</gene>
<evidence type="ECO:0000256" key="2">
    <source>
        <dbReference type="ARBA" id="ARBA00006538"/>
    </source>
</evidence>
<dbReference type="EMBL" id="FOGC01000006">
    <property type="protein sequence ID" value="SEQ73957.1"/>
    <property type="molecule type" value="Genomic_DNA"/>
</dbReference>
<dbReference type="RefSeq" id="WP_092675548.1">
    <property type="nucleotide sequence ID" value="NZ_FOGC01000006.1"/>
</dbReference>
<evidence type="ECO:0000256" key="23">
    <source>
        <dbReference type="ARBA" id="ARBA00051737"/>
    </source>
</evidence>
<comment type="catalytic activity">
    <reaction evidence="9">
        <text>decanoyl-CoA + H2O = decanoate + CoA + H(+)</text>
        <dbReference type="Rhea" id="RHEA:40059"/>
        <dbReference type="ChEBI" id="CHEBI:15377"/>
        <dbReference type="ChEBI" id="CHEBI:15378"/>
        <dbReference type="ChEBI" id="CHEBI:27689"/>
        <dbReference type="ChEBI" id="CHEBI:57287"/>
        <dbReference type="ChEBI" id="CHEBI:61430"/>
    </reaction>
    <physiologicalReaction direction="left-to-right" evidence="9">
        <dbReference type="Rhea" id="RHEA:40060"/>
    </physiologicalReaction>
</comment>
<comment type="catalytic activity">
    <reaction evidence="13">
        <text>4-methylpentanoyl-CoA + H2O = 4-methylpentanoate + CoA + H(+)</text>
        <dbReference type="Rhea" id="RHEA:55064"/>
        <dbReference type="ChEBI" id="CHEBI:15377"/>
        <dbReference type="ChEBI" id="CHEBI:15378"/>
        <dbReference type="ChEBI" id="CHEBI:57287"/>
        <dbReference type="ChEBI" id="CHEBI:74904"/>
        <dbReference type="ChEBI" id="CHEBI:131445"/>
    </reaction>
    <physiologicalReaction direction="left-to-right" evidence="13">
        <dbReference type="Rhea" id="RHEA:55065"/>
    </physiologicalReaction>
</comment>
<dbReference type="GO" id="GO:0009062">
    <property type="term" value="P:fatty acid catabolic process"/>
    <property type="evidence" value="ECO:0007669"/>
    <property type="project" value="TreeGrafter"/>
</dbReference>
<evidence type="ECO:0000256" key="20">
    <source>
        <dbReference type="ARBA" id="ARBA00050943"/>
    </source>
</evidence>
<comment type="catalytic activity">
    <reaction evidence="24">
        <text>(3R)-3-hydroxypentanoyl-CoA + H2O = (3R)-3-hydroxypentanoate + CoA + H(+)</text>
        <dbReference type="Rhea" id="RHEA:55084"/>
        <dbReference type="ChEBI" id="CHEBI:15377"/>
        <dbReference type="ChEBI" id="CHEBI:15378"/>
        <dbReference type="ChEBI" id="CHEBI:57287"/>
        <dbReference type="ChEBI" id="CHEBI:138587"/>
        <dbReference type="ChEBI" id="CHEBI:138588"/>
    </reaction>
    <physiologicalReaction direction="left-to-right" evidence="24">
        <dbReference type="Rhea" id="RHEA:55085"/>
    </physiologicalReaction>
</comment>
<keyword evidence="33" id="KW-1185">Reference proteome</keyword>
<comment type="catalytic activity">
    <reaction evidence="12">
        <text>hexanoyl-CoA + H2O = hexanoate + CoA + H(+)</text>
        <dbReference type="Rhea" id="RHEA:40115"/>
        <dbReference type="ChEBI" id="CHEBI:15377"/>
        <dbReference type="ChEBI" id="CHEBI:15378"/>
        <dbReference type="ChEBI" id="CHEBI:17120"/>
        <dbReference type="ChEBI" id="CHEBI:57287"/>
        <dbReference type="ChEBI" id="CHEBI:62620"/>
    </reaction>
    <physiologicalReaction direction="left-to-right" evidence="12">
        <dbReference type="Rhea" id="RHEA:40116"/>
    </physiologicalReaction>
</comment>
<comment type="catalytic activity">
    <reaction evidence="19">
        <text>(3Z,5E)-dodecadienoyl-CoA + H2O = (3Z,5E)-dodecadienoate + CoA + H(+)</text>
        <dbReference type="Rhea" id="RHEA:65172"/>
        <dbReference type="ChEBI" id="CHEBI:15377"/>
        <dbReference type="ChEBI" id="CHEBI:15378"/>
        <dbReference type="ChEBI" id="CHEBI:57287"/>
        <dbReference type="ChEBI" id="CHEBI:156333"/>
        <dbReference type="ChEBI" id="CHEBI:156334"/>
    </reaction>
    <physiologicalReaction direction="left-to-right" evidence="19">
        <dbReference type="Rhea" id="RHEA:65173"/>
    </physiologicalReaction>
</comment>
<dbReference type="InterPro" id="IPR003703">
    <property type="entry name" value="Acyl_CoA_thio"/>
</dbReference>
<dbReference type="InterPro" id="IPR042171">
    <property type="entry name" value="Acyl-CoA_hotdog"/>
</dbReference>
<keyword evidence="4" id="KW-0378">Hydrolase</keyword>
<evidence type="ECO:0000256" key="15">
    <source>
        <dbReference type="ARBA" id="ARBA00050629"/>
    </source>
</evidence>